<dbReference type="InterPro" id="IPR049326">
    <property type="entry name" value="Rhodopsin_dom_fungi"/>
</dbReference>
<evidence type="ECO:0000259" key="8">
    <source>
        <dbReference type="Pfam" id="PF20684"/>
    </source>
</evidence>
<comment type="similarity">
    <text evidence="5">Belongs to the SAT4 family.</text>
</comment>
<name>A0A9N9PLE2_9HELO</name>
<evidence type="ECO:0000256" key="6">
    <source>
        <dbReference type="SAM" id="MobiDB-lite"/>
    </source>
</evidence>
<evidence type="ECO:0000256" key="3">
    <source>
        <dbReference type="ARBA" id="ARBA00022989"/>
    </source>
</evidence>
<feature type="compositionally biased region" description="Polar residues" evidence="6">
    <location>
        <begin position="281"/>
        <end position="291"/>
    </location>
</feature>
<gene>
    <name evidence="9" type="ORF">HYFRA_00000619</name>
</gene>
<sequence>MGNVDSSFVSKLAVESWSLYGVGILMILLRMYARIHRLGIRHLQIDDYVMILAGCSFTVLVVCLNITFGLGGSNLYPPEQFDSFTPEDIKERIQGSKLVVVSEQAMLNVIYCVKACMLILYTRLPLGLYRQRLVTCLSVYVLLGWVGTQIAFFAACQPFSGYWAMPPPSSQCATLKYYAIVQGCFNISSASLILLIPLPLITRLKVPWRHRLVLSGIFGLGIFVIVGTILGTVFNFEHIYQPTYMLWYMRESSVAIYVANIPLIWPLLEEKVPGMKKFTPGHQTGYSGSQEVSEKRDNMRGRSERIRAWYEGGFDDDSERGFNVTTKIRGNSQLFGTSAFKQPGHWMRSYSEGDLLNASSRGYIGSGIHLSTTTVQVCTQTSGIDEAISPQADLERDIPTFPNIEKSESRSSKFREEFSDTELG</sequence>
<feature type="compositionally biased region" description="Basic and acidic residues" evidence="6">
    <location>
        <begin position="405"/>
        <end position="418"/>
    </location>
</feature>
<dbReference type="PANTHER" id="PTHR33048">
    <property type="entry name" value="PTH11-LIKE INTEGRAL MEMBRANE PROTEIN (AFU_ORTHOLOGUE AFUA_5G11245)"/>
    <property type="match status" value="1"/>
</dbReference>
<keyword evidence="4 7" id="KW-0472">Membrane</keyword>
<keyword evidence="3 7" id="KW-1133">Transmembrane helix</keyword>
<dbReference type="AlphaFoldDB" id="A0A9N9PLE2"/>
<dbReference type="OrthoDB" id="3903189at2759"/>
<feature type="transmembrane region" description="Helical" evidence="7">
    <location>
        <begin position="105"/>
        <end position="121"/>
    </location>
</feature>
<evidence type="ECO:0000256" key="5">
    <source>
        <dbReference type="ARBA" id="ARBA00038359"/>
    </source>
</evidence>
<dbReference type="PANTHER" id="PTHR33048:SF149">
    <property type="entry name" value="UBID FAMILY DECARBOXYLASE"/>
    <property type="match status" value="1"/>
</dbReference>
<protein>
    <recommendedName>
        <fullName evidence="8">Rhodopsin domain-containing protein</fullName>
    </recommendedName>
</protein>
<feature type="transmembrane region" description="Helical" evidence="7">
    <location>
        <begin position="175"/>
        <end position="200"/>
    </location>
</feature>
<dbReference type="GO" id="GO:0016020">
    <property type="term" value="C:membrane"/>
    <property type="evidence" value="ECO:0007669"/>
    <property type="project" value="UniProtKB-SubCell"/>
</dbReference>
<keyword evidence="2 7" id="KW-0812">Transmembrane</keyword>
<dbReference type="Pfam" id="PF20684">
    <property type="entry name" value="Fung_rhodopsin"/>
    <property type="match status" value="1"/>
</dbReference>
<feature type="domain" description="Rhodopsin" evidence="8">
    <location>
        <begin position="29"/>
        <end position="269"/>
    </location>
</feature>
<feature type="transmembrane region" description="Helical" evidence="7">
    <location>
        <begin position="45"/>
        <end position="68"/>
    </location>
</feature>
<feature type="transmembrane region" description="Helical" evidence="7">
    <location>
        <begin position="133"/>
        <end position="155"/>
    </location>
</feature>
<evidence type="ECO:0000313" key="9">
    <source>
        <dbReference type="EMBL" id="CAG8958264.1"/>
    </source>
</evidence>
<proteinExistence type="inferred from homology"/>
<dbReference type="EMBL" id="CAJVRL010000081">
    <property type="protein sequence ID" value="CAG8958264.1"/>
    <property type="molecule type" value="Genomic_DNA"/>
</dbReference>
<comment type="caution">
    <text evidence="9">The sequence shown here is derived from an EMBL/GenBank/DDBJ whole genome shotgun (WGS) entry which is preliminary data.</text>
</comment>
<dbReference type="InterPro" id="IPR052337">
    <property type="entry name" value="SAT4-like"/>
</dbReference>
<feature type="region of interest" description="Disordered" evidence="6">
    <location>
        <begin position="388"/>
        <end position="424"/>
    </location>
</feature>
<feature type="transmembrane region" description="Helical" evidence="7">
    <location>
        <begin position="246"/>
        <end position="268"/>
    </location>
</feature>
<organism evidence="9 10">
    <name type="scientific">Hymenoscyphus fraxineus</name>
    <dbReference type="NCBI Taxonomy" id="746836"/>
    <lineage>
        <taxon>Eukaryota</taxon>
        <taxon>Fungi</taxon>
        <taxon>Dikarya</taxon>
        <taxon>Ascomycota</taxon>
        <taxon>Pezizomycotina</taxon>
        <taxon>Leotiomycetes</taxon>
        <taxon>Helotiales</taxon>
        <taxon>Helotiaceae</taxon>
        <taxon>Hymenoscyphus</taxon>
    </lineage>
</organism>
<comment type="subcellular location">
    <subcellularLocation>
        <location evidence="1">Membrane</location>
        <topology evidence="1">Multi-pass membrane protein</topology>
    </subcellularLocation>
</comment>
<feature type="transmembrane region" description="Helical" evidence="7">
    <location>
        <begin position="212"/>
        <end position="234"/>
    </location>
</feature>
<keyword evidence="10" id="KW-1185">Reference proteome</keyword>
<evidence type="ECO:0000256" key="1">
    <source>
        <dbReference type="ARBA" id="ARBA00004141"/>
    </source>
</evidence>
<accession>A0A9N9PLE2</accession>
<evidence type="ECO:0000256" key="7">
    <source>
        <dbReference type="SAM" id="Phobius"/>
    </source>
</evidence>
<evidence type="ECO:0000256" key="2">
    <source>
        <dbReference type="ARBA" id="ARBA00022692"/>
    </source>
</evidence>
<evidence type="ECO:0000256" key="4">
    <source>
        <dbReference type="ARBA" id="ARBA00023136"/>
    </source>
</evidence>
<reference evidence="9" key="1">
    <citation type="submission" date="2021-07" db="EMBL/GenBank/DDBJ databases">
        <authorList>
            <person name="Durling M."/>
        </authorList>
    </citation>
    <scope>NUCLEOTIDE SEQUENCE</scope>
</reference>
<feature type="region of interest" description="Disordered" evidence="6">
    <location>
        <begin position="279"/>
        <end position="298"/>
    </location>
</feature>
<evidence type="ECO:0000313" key="10">
    <source>
        <dbReference type="Proteomes" id="UP000696280"/>
    </source>
</evidence>
<dbReference type="Proteomes" id="UP000696280">
    <property type="component" value="Unassembled WGS sequence"/>
</dbReference>
<feature type="transmembrane region" description="Helical" evidence="7">
    <location>
        <begin position="17"/>
        <end position="33"/>
    </location>
</feature>